<sequence length="90" mass="10154">MDNLLLCILLVVLAVVVLLYSVRENFSETSLSLSNPECRILTSSYYKPEVKDLNQRAAFADQICGNNQIVTIDQPNNFNTQWSSVPMTNQ</sequence>
<proteinExistence type="predicted"/>
<accession>A0A1V0SDA7</accession>
<gene>
    <name evidence="1" type="ORF">Indivirus_2_71</name>
</gene>
<dbReference type="EMBL" id="KY684086">
    <property type="protein sequence ID" value="ARF09692.1"/>
    <property type="molecule type" value="Genomic_DNA"/>
</dbReference>
<name>A0A1V0SDA7_9VIRU</name>
<organism evidence="1">
    <name type="scientific">Indivirus ILV1</name>
    <dbReference type="NCBI Taxonomy" id="1977633"/>
    <lineage>
        <taxon>Viruses</taxon>
        <taxon>Varidnaviria</taxon>
        <taxon>Bamfordvirae</taxon>
        <taxon>Nucleocytoviricota</taxon>
        <taxon>Megaviricetes</taxon>
        <taxon>Imitervirales</taxon>
        <taxon>Mimiviridae</taxon>
        <taxon>Klosneuvirinae</taxon>
        <taxon>Indivirus</taxon>
    </lineage>
</organism>
<evidence type="ECO:0000313" key="1">
    <source>
        <dbReference type="EMBL" id="ARF09692.1"/>
    </source>
</evidence>
<protein>
    <submittedName>
        <fullName evidence="1">Uncharacterized protein</fullName>
    </submittedName>
</protein>
<reference evidence="1" key="1">
    <citation type="journal article" date="2017" name="Science">
        <title>Giant viruses with an expanded complement of translation system components.</title>
        <authorList>
            <person name="Schulz F."/>
            <person name="Yutin N."/>
            <person name="Ivanova N.N."/>
            <person name="Ortega D.R."/>
            <person name="Lee T.K."/>
            <person name="Vierheilig J."/>
            <person name="Daims H."/>
            <person name="Horn M."/>
            <person name="Wagner M."/>
            <person name="Jensen G.J."/>
            <person name="Kyrpides N.C."/>
            <person name="Koonin E.V."/>
            <person name="Woyke T."/>
        </authorList>
    </citation>
    <scope>NUCLEOTIDE SEQUENCE</scope>
    <source>
        <strain evidence="1">ILV1</strain>
    </source>
</reference>